<keyword evidence="2" id="KW-0812">Transmembrane</keyword>
<name>A0A3P9P5S2_POERE</name>
<dbReference type="Ensembl" id="ENSPRET00000017359.1">
    <property type="protein sequence ID" value="ENSPREP00000017175.1"/>
    <property type="gene ID" value="ENSPREG00000011617.1"/>
</dbReference>
<dbReference type="KEGG" id="pret:103469001"/>
<evidence type="ECO:0000313" key="4">
    <source>
        <dbReference type="Proteomes" id="UP000242638"/>
    </source>
</evidence>
<protein>
    <submittedName>
        <fullName evidence="3">Apolipoprotein L</fullName>
    </submittedName>
</protein>
<reference evidence="3" key="2">
    <citation type="submission" date="2025-08" db="UniProtKB">
        <authorList>
            <consortium name="Ensembl"/>
        </authorList>
    </citation>
    <scope>IDENTIFICATION</scope>
    <source>
        <strain evidence="3">Guanapo</strain>
    </source>
</reference>
<accession>A0A3P9P5S2</accession>
<dbReference type="CTD" id="798813"/>
<evidence type="ECO:0000256" key="1">
    <source>
        <dbReference type="ARBA" id="ARBA00010090"/>
    </source>
</evidence>
<evidence type="ECO:0000313" key="3">
    <source>
        <dbReference type="Ensembl" id="ENSPREP00000017175.1"/>
    </source>
</evidence>
<dbReference type="AlphaFoldDB" id="A0A3P9P5S2"/>
<reference evidence="3" key="3">
    <citation type="submission" date="2025-09" db="UniProtKB">
        <authorList>
            <consortium name="Ensembl"/>
        </authorList>
    </citation>
    <scope>IDENTIFICATION</scope>
    <source>
        <strain evidence="3">Guanapo</strain>
    </source>
</reference>
<keyword evidence="2" id="KW-0472">Membrane</keyword>
<evidence type="ECO:0000256" key="2">
    <source>
        <dbReference type="SAM" id="Phobius"/>
    </source>
</evidence>
<organism evidence="3 4">
    <name type="scientific">Poecilia reticulata</name>
    <name type="common">Guppy</name>
    <name type="synonym">Acanthophacelus reticulatus</name>
    <dbReference type="NCBI Taxonomy" id="8081"/>
    <lineage>
        <taxon>Eukaryota</taxon>
        <taxon>Metazoa</taxon>
        <taxon>Chordata</taxon>
        <taxon>Craniata</taxon>
        <taxon>Vertebrata</taxon>
        <taxon>Euteleostomi</taxon>
        <taxon>Actinopterygii</taxon>
        <taxon>Neopterygii</taxon>
        <taxon>Teleostei</taxon>
        <taxon>Neoteleostei</taxon>
        <taxon>Acanthomorphata</taxon>
        <taxon>Ovalentaria</taxon>
        <taxon>Atherinomorphae</taxon>
        <taxon>Cyprinodontiformes</taxon>
        <taxon>Poeciliidae</taxon>
        <taxon>Poeciliinae</taxon>
        <taxon>Poecilia</taxon>
    </lineage>
</organism>
<dbReference type="GeneID" id="103469001"/>
<dbReference type="InterPro" id="IPR008405">
    <property type="entry name" value="ApoL"/>
</dbReference>
<dbReference type="RefSeq" id="XP_008414668.1">
    <property type="nucleotide sequence ID" value="XM_008416446.2"/>
</dbReference>
<dbReference type="Proteomes" id="UP000242638">
    <property type="component" value="Unassembled WGS sequence"/>
</dbReference>
<dbReference type="PANTHER" id="PTHR14096">
    <property type="entry name" value="APOLIPOPROTEIN L"/>
    <property type="match status" value="1"/>
</dbReference>
<dbReference type="Bgee" id="ENSPREG00000011617">
    <property type="expression patterns" value="Expressed in caudal fin and 1 other cell type or tissue"/>
</dbReference>
<keyword evidence="4" id="KW-1185">Reference proteome</keyword>
<feature type="transmembrane region" description="Helical" evidence="2">
    <location>
        <begin position="356"/>
        <end position="376"/>
    </location>
</feature>
<dbReference type="GO" id="GO:0006869">
    <property type="term" value="P:lipid transport"/>
    <property type="evidence" value="ECO:0007669"/>
    <property type="project" value="InterPro"/>
</dbReference>
<dbReference type="GO" id="GO:0008289">
    <property type="term" value="F:lipid binding"/>
    <property type="evidence" value="ECO:0007669"/>
    <property type="project" value="InterPro"/>
</dbReference>
<dbReference type="OrthoDB" id="6146578at2759"/>
<dbReference type="PANTHER" id="PTHR14096:SF57">
    <property type="entry name" value="APOLIPOPROTEIN L4"/>
    <property type="match status" value="1"/>
</dbReference>
<dbReference type="Pfam" id="PF05461">
    <property type="entry name" value="ApoL"/>
    <property type="match status" value="1"/>
</dbReference>
<keyword evidence="2" id="KW-1133">Transmembrane helix</keyword>
<dbReference type="GO" id="GO:0005576">
    <property type="term" value="C:extracellular region"/>
    <property type="evidence" value="ECO:0007669"/>
    <property type="project" value="InterPro"/>
</dbReference>
<reference evidence="4" key="1">
    <citation type="submission" date="2013-11" db="EMBL/GenBank/DDBJ databases">
        <title>The genomic landscape of the Guanapo guppy.</title>
        <authorList>
            <person name="Kuenstner A."/>
            <person name="Dreyer C."/>
        </authorList>
    </citation>
    <scope>NUCLEOTIDE SEQUENCE</scope>
    <source>
        <strain evidence="4">Guanapo</strain>
    </source>
</reference>
<dbReference type="GO" id="GO:0042157">
    <property type="term" value="P:lipoprotein metabolic process"/>
    <property type="evidence" value="ECO:0007669"/>
    <property type="project" value="InterPro"/>
</dbReference>
<feature type="transmembrane region" description="Helical" evidence="2">
    <location>
        <begin position="382"/>
        <end position="403"/>
    </location>
</feature>
<dbReference type="OMA" id="NRTHQKK"/>
<dbReference type="STRING" id="8081.ENSPREP00000017175"/>
<comment type="similarity">
    <text evidence="1">Belongs to the apolipoprotein L family.</text>
</comment>
<dbReference type="GeneTree" id="ENSGT01030000234599"/>
<sequence>MWRNENRNRAQICRLNQNLSQFTRSSPQLRIKSCVRSEIFVGNKTKPAGSGERGEKMSAGRKELVEALSRYVSETLACMQLASGFCAMFSKWMLWRETELDMMLDIKDRADKVNLNISHVTQSEQKGKAFVEYMKNKVSGLTADSRLAELQGELAAVLSDTLDGLQKLAGFLDAVEKLAVTSLHVFAENQTLHLPGDVGADLVQAVVTAARLICPLLLVFKRDASVFFLPKLQNVDVMAHQLDRYIQTAKKVCDKMEKSCFSDVSVQLMGEEAQVKVGVDLPENDVQRMLDHINQLHQIRTDPSFRTVFLFQDDSHHDFTEEFTKREPGMSAFLSELEANAVQLDSMNKGAKISSVVGSSVGAVGGVLSIIGLALIPVTAGVSLALTMTGIGMGVTSGVNSIVTTATEVGVNRKHQKKASEVFQSFMDDVMRLQECLDEVMQQTITRVETSDIDVVLGAGKVVCKLGTVGKSIDSIVDLASAAKLLKTEEFVASAGKVAAQEGQALRSLPRLASDIPDVGQAAVKGSLAASKSARAGLIAVNALFLGMDIFFICKDSVGLARGSESEVSQFIRARSALWSSEMESWRKIHESLSDGLPTSGKKEAVLETPFYPDGGNEE</sequence>
<proteinExistence type="inferred from homology"/>
<dbReference type="GO" id="GO:0016020">
    <property type="term" value="C:membrane"/>
    <property type="evidence" value="ECO:0007669"/>
    <property type="project" value="TreeGrafter"/>
</dbReference>